<keyword evidence="1" id="KW-0399">Innate immunity</keyword>
<dbReference type="CDD" id="cd00033">
    <property type="entry name" value="CCP"/>
    <property type="match status" value="12"/>
</dbReference>
<dbReference type="FunFam" id="2.10.70.10:FF:000070">
    <property type="entry name" value="Complement C3d receptor 2"/>
    <property type="match status" value="2"/>
</dbReference>
<keyword evidence="8" id="KW-0325">Glycoprotein</keyword>
<evidence type="ECO:0000256" key="5">
    <source>
        <dbReference type="ARBA" id="ARBA00022859"/>
    </source>
</evidence>
<feature type="domain" description="Sushi" evidence="12">
    <location>
        <begin position="601"/>
        <end position="660"/>
    </location>
</feature>
<dbReference type="PROSITE" id="PS50923">
    <property type="entry name" value="SUSHI"/>
    <property type="match status" value="13"/>
</dbReference>
<feature type="domain" description="Sushi" evidence="12">
    <location>
        <begin position="850"/>
        <end position="910"/>
    </location>
</feature>
<feature type="domain" description="Sushi" evidence="12">
    <location>
        <begin position="409"/>
        <end position="469"/>
    </location>
</feature>
<comment type="caution">
    <text evidence="9">Lacks conserved residue(s) required for the propagation of feature annotation.</text>
</comment>
<keyword evidence="6" id="KW-0180">Complement pathway</keyword>
<keyword evidence="7 9" id="KW-1015">Disulfide bond</keyword>
<evidence type="ECO:0000256" key="7">
    <source>
        <dbReference type="ARBA" id="ARBA00023157"/>
    </source>
</evidence>
<evidence type="ECO:0000256" key="6">
    <source>
        <dbReference type="ARBA" id="ARBA00022875"/>
    </source>
</evidence>
<feature type="disulfide bond" evidence="9">
    <location>
        <begin position="440"/>
        <end position="467"/>
    </location>
</feature>
<feature type="disulfide bond" evidence="9">
    <location>
        <begin position="411"/>
        <end position="454"/>
    </location>
</feature>
<reference evidence="13" key="3">
    <citation type="submission" date="2025-09" db="UniProtKB">
        <authorList>
            <consortium name="Ensembl"/>
        </authorList>
    </citation>
    <scope>IDENTIFICATION</scope>
</reference>
<feature type="disulfide bond" evidence="9">
    <location>
        <begin position="631"/>
        <end position="658"/>
    </location>
</feature>
<evidence type="ECO:0000256" key="1">
    <source>
        <dbReference type="ARBA" id="ARBA00022588"/>
    </source>
</evidence>
<feature type="disulfide bond" evidence="9">
    <location>
        <begin position="852"/>
        <end position="895"/>
    </location>
</feature>
<reference evidence="13" key="1">
    <citation type="submission" date="2019-05" db="EMBL/GenBank/DDBJ databases">
        <authorList>
            <person name="Zhang S."/>
            <person name="Liu J."/>
        </authorList>
    </citation>
    <scope>NUCLEOTIDE SEQUENCE [LARGE SCALE GENOMIC DNA]</scope>
</reference>
<feature type="disulfide bond" evidence="9">
    <location>
        <begin position="721"/>
        <end position="764"/>
    </location>
</feature>
<dbReference type="SMART" id="SM00032">
    <property type="entry name" value="CCP"/>
    <property type="match status" value="13"/>
</dbReference>
<dbReference type="GO" id="GO:0045087">
    <property type="term" value="P:innate immune response"/>
    <property type="evidence" value="ECO:0007669"/>
    <property type="project" value="UniProtKB-KW"/>
</dbReference>
<evidence type="ECO:0000313" key="14">
    <source>
        <dbReference type="Proteomes" id="UP000694520"/>
    </source>
</evidence>
<organism evidence="13 14">
    <name type="scientific">Bos mutus grunniens</name>
    <name type="common">Wild yak</name>
    <name type="synonym">Bos grunniens</name>
    <dbReference type="NCBI Taxonomy" id="30521"/>
    <lineage>
        <taxon>Eukaryota</taxon>
        <taxon>Metazoa</taxon>
        <taxon>Chordata</taxon>
        <taxon>Craniata</taxon>
        <taxon>Vertebrata</taxon>
        <taxon>Euteleostomi</taxon>
        <taxon>Mammalia</taxon>
        <taxon>Eutheria</taxon>
        <taxon>Laurasiatheria</taxon>
        <taxon>Artiodactyla</taxon>
        <taxon>Ruminantia</taxon>
        <taxon>Pecora</taxon>
        <taxon>Bovidae</taxon>
        <taxon>Bovinae</taxon>
        <taxon>Bos</taxon>
    </lineage>
</organism>
<keyword evidence="10" id="KW-1133">Transmembrane helix</keyword>
<feature type="disulfide bond" evidence="9">
    <location>
        <begin position="818"/>
        <end position="845"/>
    </location>
</feature>
<accession>A0A8B9Y699</accession>
<evidence type="ECO:0000256" key="9">
    <source>
        <dbReference type="PROSITE-ProRule" id="PRU00302"/>
    </source>
</evidence>
<feature type="disulfide bond" evidence="9">
    <location>
        <begin position="184"/>
        <end position="211"/>
    </location>
</feature>
<dbReference type="Gene3D" id="2.10.70.10">
    <property type="entry name" value="Complement Module, domain 1"/>
    <property type="match status" value="12"/>
</dbReference>
<keyword evidence="5" id="KW-0391">Immunity</keyword>
<protein>
    <recommendedName>
        <fullName evidence="12">Sushi domain-containing protein</fullName>
    </recommendedName>
</protein>
<feature type="transmembrane region" description="Helical" evidence="10">
    <location>
        <begin position="914"/>
        <end position="939"/>
    </location>
</feature>
<dbReference type="PANTHER" id="PTHR19325">
    <property type="entry name" value="COMPLEMENT COMPONENT-RELATED SUSHI DOMAIN-CONTAINING"/>
    <property type="match status" value="1"/>
</dbReference>
<evidence type="ECO:0000256" key="2">
    <source>
        <dbReference type="ARBA" id="ARBA00022659"/>
    </source>
</evidence>
<feature type="domain" description="Sushi" evidence="12">
    <location>
        <begin position="89"/>
        <end position="149"/>
    </location>
</feature>
<evidence type="ECO:0000256" key="3">
    <source>
        <dbReference type="ARBA" id="ARBA00022729"/>
    </source>
</evidence>
<dbReference type="AlphaFoldDB" id="A0A8B9Y699"/>
<dbReference type="PANTHER" id="PTHR19325:SF391">
    <property type="entry name" value="COMPLEMENT RECEPTOR TYPE 2"/>
    <property type="match status" value="1"/>
</dbReference>
<feature type="domain" description="Sushi" evidence="12">
    <location>
        <begin position="153"/>
        <end position="213"/>
    </location>
</feature>
<keyword evidence="3 11" id="KW-0732">Signal</keyword>
<feature type="domain" description="Sushi" evidence="12">
    <location>
        <begin position="350"/>
        <end position="408"/>
    </location>
</feature>
<dbReference type="InterPro" id="IPR035976">
    <property type="entry name" value="Sushi/SCR/CCP_sf"/>
</dbReference>
<keyword evidence="10" id="KW-0472">Membrane</keyword>
<dbReference type="Pfam" id="PF00084">
    <property type="entry name" value="Sushi"/>
    <property type="match status" value="12"/>
</dbReference>
<dbReference type="InterPro" id="IPR050350">
    <property type="entry name" value="Compl-Cell_Adhes-Reg"/>
</dbReference>
<sequence>MGAAGPIWVFLTLLAPGVLGIFCDPPPSIKNGRSSYYSGPVAHNAVVTYTCQSAFRLIGERRLFCISKDNVNGIWDKAPPICEYYDRNSVCSEPIVPGGYRSKTSRPPFRHGDAVTFSCNANFTMKGNKTVWCRANRRWGPTPLPTCESDIPLECPSLPTIANGHHTGESVGSFAPGLTVTYSCEPGYLLLGENTIHCLSSGDWSAVAPTCKEAECEAPGPFLNGQIKRPTSFGVGATVNFSCNEGYRLQGPLSSQCVIFGQRTFWTRMPACEEILCPSPPPILNGRHTGTSSVIFRYGSTVSYTCDPGPEKGVNFILVGERTIRCTTDSQKTGTWSGPAPRCELSVSELLCPPPQIPRGQISSGQRDQYSYNDTVVFACMFGFTMKGSRAVRCNAQGTWEPSVPVCEKDCQAPPKILNGQKEDRHRVRFDPGTSIKYSCDLGYELVGEESIHCTPDGVWMPTAPTCKVAECEPVGKQVFKKPKNQFIRPDVNSTCDEGYRLGESVYQQCQGTIPWFMEIRLCKDITCPPPPVIYNGVHTGSSSEDVLYGTTVTYTCNPGPERGVKYNLIGESTIRCISNDQETGIWSGPAPLCKLSLPAVQCSHVHVANGYKISGKEAPYFYNDSVIFKCDDGFILKGSSQVRCKANNTWDPEIPVCEKEAQCQPLEEDVREPPVDSLVVPVNTSCQEGYRMMKYAFQKCQDDENRVWFQRIPVCEIIHCQDPPVINNGRYRGVLPGGFPYGSEVSYECDQGFDLLGEKSIRCISDSKGLVSWSGRAPQCLKSPPVTHCPNPEVMHGHKLNKTYSSYSHNDILHIACNPGFIMNGSHLIRCHTNNKWVPGVPTCIKKEVNCSFPEHINGIQNGLEPGRMYQYGAVVTLMCEDGYTLEGSPQSQCQEDHRWNPPLAVCKSPSSLAPLIAGFSAGVIALFCLGAVALYMISKHRERNYYTNTNYKEDVHLETLDIYSVDPYSPAN</sequence>
<keyword evidence="2 9" id="KW-0768">Sushi</keyword>
<feature type="disulfide bond" evidence="9">
    <location>
        <begin position="155"/>
        <end position="198"/>
    </location>
</feature>
<feature type="disulfide bond" evidence="9">
    <location>
        <begin position="380"/>
        <end position="407"/>
    </location>
</feature>
<evidence type="ECO:0000256" key="4">
    <source>
        <dbReference type="ARBA" id="ARBA00022737"/>
    </source>
</evidence>
<feature type="domain" description="Sushi" evidence="12">
    <location>
        <begin position="275"/>
        <end position="345"/>
    </location>
</feature>
<keyword evidence="10" id="KW-0812">Transmembrane</keyword>
<name>A0A8B9Y699_BOSMU</name>
<evidence type="ECO:0000256" key="10">
    <source>
        <dbReference type="SAM" id="Phobius"/>
    </source>
</evidence>
<dbReference type="SUPFAM" id="SSF57535">
    <property type="entry name" value="Complement control module/SCR domain"/>
    <property type="match status" value="14"/>
</dbReference>
<dbReference type="Ensembl" id="ENSBGRT00000036962.1">
    <property type="protein sequence ID" value="ENSBGRP00000031949.1"/>
    <property type="gene ID" value="ENSBGRG00000019361.1"/>
</dbReference>
<dbReference type="FunFam" id="2.10.70.10:FF:000014">
    <property type="entry name" value="Membrane cofactor protein"/>
    <property type="match status" value="3"/>
</dbReference>
<feature type="domain" description="Sushi" evidence="12">
    <location>
        <begin position="21"/>
        <end position="84"/>
    </location>
</feature>
<feature type="domain" description="Sushi" evidence="12">
    <location>
        <begin position="662"/>
        <end position="718"/>
    </location>
</feature>
<evidence type="ECO:0000313" key="13">
    <source>
        <dbReference type="Ensembl" id="ENSBGRP00000031949.1"/>
    </source>
</evidence>
<feature type="signal peptide" evidence="11">
    <location>
        <begin position="1"/>
        <end position="20"/>
    </location>
</feature>
<dbReference type="GeneTree" id="ENSGT00940000160375"/>
<reference evidence="13" key="2">
    <citation type="submission" date="2025-08" db="UniProtKB">
        <authorList>
            <consortium name="Ensembl"/>
        </authorList>
    </citation>
    <scope>IDENTIFICATION</scope>
</reference>
<keyword evidence="14" id="KW-1185">Reference proteome</keyword>
<dbReference type="InterPro" id="IPR000436">
    <property type="entry name" value="Sushi_SCR_CCP_dom"/>
</dbReference>
<dbReference type="GO" id="GO:0006958">
    <property type="term" value="P:complement activation, classical pathway"/>
    <property type="evidence" value="ECO:0007669"/>
    <property type="project" value="UniProtKB-KW"/>
</dbReference>
<feature type="domain" description="Sushi" evidence="12">
    <location>
        <begin position="214"/>
        <end position="274"/>
    </location>
</feature>
<feature type="disulfide bond" evidence="9">
    <location>
        <begin position="881"/>
        <end position="908"/>
    </location>
</feature>
<evidence type="ECO:0000259" key="12">
    <source>
        <dbReference type="PROSITE" id="PS50923"/>
    </source>
</evidence>
<feature type="domain" description="Sushi" evidence="12">
    <location>
        <begin position="719"/>
        <end position="783"/>
    </location>
</feature>
<evidence type="ECO:0000256" key="8">
    <source>
        <dbReference type="ARBA" id="ARBA00023180"/>
    </source>
</evidence>
<proteinExistence type="predicted"/>
<keyword evidence="4" id="KW-0677">Repeat</keyword>
<feature type="chain" id="PRO_5034358461" description="Sushi domain-containing protein" evidence="11">
    <location>
        <begin position="21"/>
        <end position="974"/>
    </location>
</feature>
<feature type="domain" description="Sushi" evidence="12">
    <location>
        <begin position="526"/>
        <end position="596"/>
    </location>
</feature>
<feature type="domain" description="Sushi" evidence="12">
    <location>
        <begin position="788"/>
        <end position="847"/>
    </location>
</feature>
<dbReference type="Proteomes" id="UP000694520">
    <property type="component" value="Chromosome 14"/>
</dbReference>
<evidence type="ECO:0000256" key="11">
    <source>
        <dbReference type="SAM" id="SignalP"/>
    </source>
</evidence>